<gene>
    <name evidence="1" type="ORF">PGLA1383_LOCUS6278</name>
</gene>
<feature type="non-terminal residue" evidence="1">
    <location>
        <position position="178"/>
    </location>
</feature>
<evidence type="ECO:0000313" key="2">
    <source>
        <dbReference type="Proteomes" id="UP000654075"/>
    </source>
</evidence>
<sequence>MPAQLHDALGLSPVSEWDEAAPWFEVWVGLVTHCRTLPAALNEAQLAGTEEFGEQELKRLCQVSDATDDAEYAAGLLLQSMAATKRVPRAAMLDRLVAYSPRLRFRDWANNVLLAYDRLPEMAIALSNGMSKGSCSQEALLRDWQSSGKLLLTRTQFCEALILHEIRSEDSAAWFEAI</sequence>
<name>A0A813DI58_POLGL</name>
<accession>A0A813DI58</accession>
<evidence type="ECO:0000313" key="1">
    <source>
        <dbReference type="EMBL" id="CAE8587440.1"/>
    </source>
</evidence>
<comment type="caution">
    <text evidence="1">The sequence shown here is derived from an EMBL/GenBank/DDBJ whole genome shotgun (WGS) entry which is preliminary data.</text>
</comment>
<dbReference type="AlphaFoldDB" id="A0A813DI58"/>
<keyword evidence="2" id="KW-1185">Reference proteome</keyword>
<reference evidence="1" key="1">
    <citation type="submission" date="2021-02" db="EMBL/GenBank/DDBJ databases">
        <authorList>
            <person name="Dougan E. K."/>
            <person name="Rhodes N."/>
            <person name="Thang M."/>
            <person name="Chan C."/>
        </authorList>
    </citation>
    <scope>NUCLEOTIDE SEQUENCE</scope>
</reference>
<protein>
    <submittedName>
        <fullName evidence="1">Uncharacterized protein</fullName>
    </submittedName>
</protein>
<dbReference type="EMBL" id="CAJNNV010002584">
    <property type="protein sequence ID" value="CAE8587440.1"/>
    <property type="molecule type" value="Genomic_DNA"/>
</dbReference>
<dbReference type="Proteomes" id="UP000654075">
    <property type="component" value="Unassembled WGS sequence"/>
</dbReference>
<organism evidence="1 2">
    <name type="scientific">Polarella glacialis</name>
    <name type="common">Dinoflagellate</name>
    <dbReference type="NCBI Taxonomy" id="89957"/>
    <lineage>
        <taxon>Eukaryota</taxon>
        <taxon>Sar</taxon>
        <taxon>Alveolata</taxon>
        <taxon>Dinophyceae</taxon>
        <taxon>Suessiales</taxon>
        <taxon>Suessiaceae</taxon>
        <taxon>Polarella</taxon>
    </lineage>
</organism>
<proteinExistence type="predicted"/>